<dbReference type="PANTHER" id="PTHR13710">
    <property type="entry name" value="DNA HELICASE RECQ FAMILY MEMBER"/>
    <property type="match status" value="1"/>
</dbReference>
<dbReference type="InterPro" id="IPR006293">
    <property type="entry name" value="DNA_helicase_ATP-dep_RecQ_bac"/>
</dbReference>
<proteinExistence type="inferred from homology"/>
<dbReference type="CDD" id="cd18794">
    <property type="entry name" value="SF2_C_RecQ"/>
    <property type="match status" value="1"/>
</dbReference>
<dbReference type="GO" id="GO:0005737">
    <property type="term" value="C:cytoplasm"/>
    <property type="evidence" value="ECO:0007669"/>
    <property type="project" value="TreeGrafter"/>
</dbReference>
<dbReference type="GO" id="GO:0006260">
    <property type="term" value="P:DNA replication"/>
    <property type="evidence" value="ECO:0007669"/>
    <property type="project" value="InterPro"/>
</dbReference>
<keyword evidence="8 20" id="KW-0347">Helicase</keyword>
<dbReference type="EC" id="5.6.2.4" evidence="16"/>
<reference evidence="20 21" key="1">
    <citation type="submission" date="2018-02" db="EMBL/GenBank/DDBJ databases">
        <title>Genomic Encyclopedia of Archaeal and Bacterial Type Strains, Phase II (KMG-II): from individual species to whole genera.</title>
        <authorList>
            <person name="Goeker M."/>
        </authorList>
    </citation>
    <scope>NUCLEOTIDE SEQUENCE [LARGE SCALE GENOMIC DNA]</scope>
    <source>
        <strain evidence="20 21">DSM 15099</strain>
    </source>
</reference>
<dbReference type="Pfam" id="PF00570">
    <property type="entry name" value="HRDC"/>
    <property type="match status" value="1"/>
</dbReference>
<evidence type="ECO:0000256" key="1">
    <source>
        <dbReference type="ARBA" id="ARBA00001946"/>
    </source>
</evidence>
<dbReference type="InterPro" id="IPR029491">
    <property type="entry name" value="Helicase_HTH"/>
</dbReference>
<dbReference type="InterPro" id="IPR018982">
    <property type="entry name" value="RQC_domain"/>
</dbReference>
<keyword evidence="12" id="KW-0233">DNA recombination</keyword>
<evidence type="ECO:0000256" key="14">
    <source>
        <dbReference type="ARBA" id="ARBA00023235"/>
    </source>
</evidence>
<dbReference type="GO" id="GO:0043590">
    <property type="term" value="C:bacterial nucleoid"/>
    <property type="evidence" value="ECO:0007669"/>
    <property type="project" value="TreeGrafter"/>
</dbReference>
<comment type="cofactor">
    <cofactor evidence="2">
        <name>Zn(2+)</name>
        <dbReference type="ChEBI" id="CHEBI:29105"/>
    </cofactor>
</comment>
<comment type="cofactor">
    <cofactor evidence="1">
        <name>Mg(2+)</name>
        <dbReference type="ChEBI" id="CHEBI:18420"/>
    </cofactor>
</comment>
<dbReference type="InterPro" id="IPR011545">
    <property type="entry name" value="DEAD/DEAH_box_helicase_dom"/>
</dbReference>
<dbReference type="GO" id="GO:0006310">
    <property type="term" value="P:DNA recombination"/>
    <property type="evidence" value="ECO:0007669"/>
    <property type="project" value="UniProtKB-UniRule"/>
</dbReference>
<dbReference type="GO" id="GO:0009432">
    <property type="term" value="P:SOS response"/>
    <property type="evidence" value="ECO:0007669"/>
    <property type="project" value="UniProtKB-UniRule"/>
</dbReference>
<keyword evidence="6" id="KW-0227">DNA damage</keyword>
<dbReference type="SMART" id="SM00341">
    <property type="entry name" value="HRDC"/>
    <property type="match status" value="1"/>
</dbReference>
<evidence type="ECO:0000259" key="17">
    <source>
        <dbReference type="PROSITE" id="PS50967"/>
    </source>
</evidence>
<dbReference type="CDD" id="cd17920">
    <property type="entry name" value="DEXHc_RecQ"/>
    <property type="match status" value="1"/>
</dbReference>
<evidence type="ECO:0000256" key="2">
    <source>
        <dbReference type="ARBA" id="ARBA00001947"/>
    </source>
</evidence>
<dbReference type="InterPro" id="IPR010997">
    <property type="entry name" value="HRDC-like_sf"/>
</dbReference>
<evidence type="ECO:0000256" key="4">
    <source>
        <dbReference type="ARBA" id="ARBA00022723"/>
    </source>
</evidence>
<dbReference type="PANTHER" id="PTHR13710:SF105">
    <property type="entry name" value="ATP-DEPENDENT DNA HELICASE Q1"/>
    <property type="match status" value="1"/>
</dbReference>
<dbReference type="InterPro" id="IPR032284">
    <property type="entry name" value="RecQ_Zn-bd"/>
</dbReference>
<dbReference type="PROSITE" id="PS51194">
    <property type="entry name" value="HELICASE_CTER"/>
    <property type="match status" value="1"/>
</dbReference>
<dbReference type="NCBIfam" id="TIGR01389">
    <property type="entry name" value="recQ"/>
    <property type="match status" value="1"/>
</dbReference>
<comment type="catalytic activity">
    <reaction evidence="15">
        <text>Couples ATP hydrolysis with the unwinding of duplex DNA by translocating in the 3'-5' direction.</text>
        <dbReference type="EC" id="5.6.2.4"/>
    </reaction>
</comment>
<evidence type="ECO:0000259" key="18">
    <source>
        <dbReference type="PROSITE" id="PS51192"/>
    </source>
</evidence>
<evidence type="ECO:0000256" key="7">
    <source>
        <dbReference type="ARBA" id="ARBA00022801"/>
    </source>
</evidence>
<keyword evidence="10" id="KW-0067">ATP-binding</keyword>
<dbReference type="InterPro" id="IPR001650">
    <property type="entry name" value="Helicase_C-like"/>
</dbReference>
<dbReference type="Pfam" id="PF00271">
    <property type="entry name" value="Helicase_C"/>
    <property type="match status" value="1"/>
</dbReference>
<keyword evidence="9" id="KW-0862">Zinc</keyword>
<feature type="domain" description="Helicase ATP-binding" evidence="18">
    <location>
        <begin position="27"/>
        <end position="196"/>
    </location>
</feature>
<dbReference type="Pfam" id="PF16124">
    <property type="entry name" value="RecQ_Zn_bind"/>
    <property type="match status" value="1"/>
</dbReference>
<sequence>MYKNETLNLLKTYFGYENFKKGQGEAIDSIINGKDSFVVMPTGAGKSLCYQIPALVLDGITLVISPLISLMKDQVDGLNSLGIGATYINSTLSKAQVEERVLDISKDKYKLVYLAPEGLDNINYLFRNIDIKIPLIAVDEAHCVSKWGHDFRPSYRNVNSFISTINPRPTVLACTATATDLVQKDVISLLDLHDPNMFFTGFDRPNLNFKVFRGENKETFILNYLSNKRDESGIIYTSTRKETEQLYNLLNKNGYKTGMYHAGLSENIRKEMQESFMYENLNLMIATNAFGMGIDKSNVRFVIHYSIPKNLEAYYQEAGRAGRDGEPSECVLLFNNKDIQTQKYFIDTSPMDEDKKFQDYNNLRTMVDYSYTQKCLRQFILEYFGEKDVPDSCNNCSSCTNEIELKDITTEAQMIFSCVYRAGERYGVNLIIDILKGSQNQKVLRFGLDKLSTYGLMKKYDRKFLDEVINKLIADGYLLMTSEQYPLLKLTSKSKLALKNKESISIQIVKLEKSVEKDDTLFELLRALRKSISVELSIPPYVVFPDFTLKELSSKLPLTEAEFGEIKGVGKTKLEKYGDRFLNLIKEYVEENQIVRDNTTVSSQITSNTVIIKDKAKSHHESYNLYKEGLNLNDIAATRNLSSVTIQKHIMDCFLEGMDVDLDDFIPKDSEGYILEAINKVGAEKLKPIKDELSPDIDYMAIKAVILKHKMA</sequence>
<dbReference type="PROSITE" id="PS51192">
    <property type="entry name" value="HELICASE_ATP_BIND_1"/>
    <property type="match status" value="1"/>
</dbReference>
<dbReference type="OrthoDB" id="9763310at2"/>
<evidence type="ECO:0000313" key="21">
    <source>
        <dbReference type="Proteomes" id="UP000239863"/>
    </source>
</evidence>
<dbReference type="STRING" id="37659.GCA_000703125_01335"/>
<dbReference type="InterPro" id="IPR044876">
    <property type="entry name" value="HRDC_dom_sf"/>
</dbReference>
<evidence type="ECO:0000256" key="16">
    <source>
        <dbReference type="NCBIfam" id="TIGR01389"/>
    </source>
</evidence>
<evidence type="ECO:0000256" key="3">
    <source>
        <dbReference type="ARBA" id="ARBA00005446"/>
    </source>
</evidence>
<dbReference type="Gene3D" id="1.10.150.80">
    <property type="entry name" value="HRDC domain"/>
    <property type="match status" value="1"/>
</dbReference>
<evidence type="ECO:0000256" key="10">
    <source>
        <dbReference type="ARBA" id="ARBA00022840"/>
    </source>
</evidence>
<dbReference type="Pfam" id="PF09382">
    <property type="entry name" value="RQC"/>
    <property type="match status" value="1"/>
</dbReference>
<gene>
    <name evidence="20" type="ORF">BD821_11422</name>
</gene>
<evidence type="ECO:0000256" key="13">
    <source>
        <dbReference type="ARBA" id="ARBA00023204"/>
    </source>
</evidence>
<dbReference type="InterPro" id="IPR014001">
    <property type="entry name" value="Helicase_ATP-bd"/>
</dbReference>
<dbReference type="Gene3D" id="1.10.10.1390">
    <property type="entry name" value="ATP-dependent DNA helicase RecQ"/>
    <property type="match status" value="1"/>
</dbReference>
<dbReference type="SUPFAM" id="SSF46785">
    <property type="entry name" value="Winged helix' DNA-binding domain"/>
    <property type="match status" value="1"/>
</dbReference>
<evidence type="ECO:0000259" key="19">
    <source>
        <dbReference type="PROSITE" id="PS51194"/>
    </source>
</evidence>
<dbReference type="GO" id="GO:0003677">
    <property type="term" value="F:DNA binding"/>
    <property type="evidence" value="ECO:0007669"/>
    <property type="project" value="UniProtKB-KW"/>
</dbReference>
<dbReference type="Gene3D" id="1.10.10.10">
    <property type="entry name" value="Winged helix-like DNA-binding domain superfamily/Winged helix DNA-binding domain"/>
    <property type="match status" value="1"/>
</dbReference>
<keyword evidence="5" id="KW-0547">Nucleotide-binding</keyword>
<evidence type="ECO:0000256" key="11">
    <source>
        <dbReference type="ARBA" id="ARBA00023125"/>
    </source>
</evidence>
<name>A0A2S6FW76_9CLOT</name>
<dbReference type="SMART" id="SM00956">
    <property type="entry name" value="RQC"/>
    <property type="match status" value="1"/>
</dbReference>
<dbReference type="FunFam" id="3.40.50.300:FF:001389">
    <property type="entry name" value="ATP-dependent DNA helicase RecQ"/>
    <property type="match status" value="1"/>
</dbReference>
<dbReference type="GO" id="GO:0006281">
    <property type="term" value="P:DNA repair"/>
    <property type="evidence" value="ECO:0007669"/>
    <property type="project" value="UniProtKB-KW"/>
</dbReference>
<dbReference type="NCBIfam" id="TIGR00614">
    <property type="entry name" value="recQ_fam"/>
    <property type="match status" value="1"/>
</dbReference>
<protein>
    <recommendedName>
        <fullName evidence="16">DNA helicase RecQ</fullName>
        <ecNumber evidence="16">5.6.2.4</ecNumber>
    </recommendedName>
</protein>
<evidence type="ECO:0000256" key="5">
    <source>
        <dbReference type="ARBA" id="ARBA00022741"/>
    </source>
</evidence>
<dbReference type="GO" id="GO:0009378">
    <property type="term" value="F:four-way junction helicase activity"/>
    <property type="evidence" value="ECO:0007669"/>
    <property type="project" value="TreeGrafter"/>
</dbReference>
<feature type="domain" description="HRDC" evidence="17">
    <location>
        <begin position="515"/>
        <end position="595"/>
    </location>
</feature>
<dbReference type="GO" id="GO:0016787">
    <property type="term" value="F:hydrolase activity"/>
    <property type="evidence" value="ECO:0007669"/>
    <property type="project" value="UniProtKB-KW"/>
</dbReference>
<dbReference type="Gene3D" id="3.40.50.300">
    <property type="entry name" value="P-loop containing nucleotide triphosphate hydrolases"/>
    <property type="match status" value="2"/>
</dbReference>
<dbReference type="EMBL" id="PTIS01000014">
    <property type="protein sequence ID" value="PPK46982.1"/>
    <property type="molecule type" value="Genomic_DNA"/>
</dbReference>
<dbReference type="Pfam" id="PF14493">
    <property type="entry name" value="HTH_40"/>
    <property type="match status" value="1"/>
</dbReference>
<dbReference type="SMART" id="SM00490">
    <property type="entry name" value="HELICc"/>
    <property type="match status" value="1"/>
</dbReference>
<dbReference type="PROSITE" id="PS50967">
    <property type="entry name" value="HRDC"/>
    <property type="match status" value="1"/>
</dbReference>
<dbReference type="RefSeq" id="WP_104410324.1">
    <property type="nucleotide sequence ID" value="NZ_PTIS01000014.1"/>
</dbReference>
<dbReference type="GO" id="GO:0005524">
    <property type="term" value="F:ATP binding"/>
    <property type="evidence" value="ECO:0007669"/>
    <property type="project" value="UniProtKB-KW"/>
</dbReference>
<evidence type="ECO:0000256" key="6">
    <source>
        <dbReference type="ARBA" id="ARBA00022763"/>
    </source>
</evidence>
<comment type="similarity">
    <text evidence="3">Belongs to the helicase family. RecQ subfamily.</text>
</comment>
<comment type="caution">
    <text evidence="20">The sequence shown here is derived from an EMBL/GenBank/DDBJ whole genome shotgun (WGS) entry which is preliminary data.</text>
</comment>
<keyword evidence="11" id="KW-0238">DNA-binding</keyword>
<dbReference type="InterPro" id="IPR027417">
    <property type="entry name" value="P-loop_NTPase"/>
</dbReference>
<dbReference type="SUPFAM" id="SSF47819">
    <property type="entry name" value="HRDC-like"/>
    <property type="match status" value="1"/>
</dbReference>
<evidence type="ECO:0000256" key="9">
    <source>
        <dbReference type="ARBA" id="ARBA00022833"/>
    </source>
</evidence>
<dbReference type="SMART" id="SM00487">
    <property type="entry name" value="DEXDc"/>
    <property type="match status" value="1"/>
</dbReference>
<dbReference type="Pfam" id="PF00270">
    <property type="entry name" value="DEAD"/>
    <property type="match status" value="1"/>
</dbReference>
<dbReference type="InterPro" id="IPR036388">
    <property type="entry name" value="WH-like_DNA-bd_sf"/>
</dbReference>
<dbReference type="GO" id="GO:0030894">
    <property type="term" value="C:replisome"/>
    <property type="evidence" value="ECO:0007669"/>
    <property type="project" value="TreeGrafter"/>
</dbReference>
<feature type="domain" description="Helicase C-terminal" evidence="19">
    <location>
        <begin position="217"/>
        <end position="367"/>
    </location>
</feature>
<dbReference type="AlphaFoldDB" id="A0A2S6FW76"/>
<dbReference type="SUPFAM" id="SSF52540">
    <property type="entry name" value="P-loop containing nucleoside triphosphate hydrolases"/>
    <property type="match status" value="1"/>
</dbReference>
<evidence type="ECO:0000256" key="15">
    <source>
        <dbReference type="ARBA" id="ARBA00034617"/>
    </source>
</evidence>
<accession>A0A2S6FW76</accession>
<evidence type="ECO:0000313" key="20">
    <source>
        <dbReference type="EMBL" id="PPK46982.1"/>
    </source>
</evidence>
<organism evidence="20 21">
    <name type="scientific">Clostridium algidicarnis DSM 15099</name>
    <dbReference type="NCBI Taxonomy" id="1121295"/>
    <lineage>
        <taxon>Bacteria</taxon>
        <taxon>Bacillati</taxon>
        <taxon>Bacillota</taxon>
        <taxon>Clostridia</taxon>
        <taxon>Eubacteriales</taxon>
        <taxon>Clostridiaceae</taxon>
        <taxon>Clostridium</taxon>
    </lineage>
</organism>
<keyword evidence="4" id="KW-0479">Metal-binding</keyword>
<evidence type="ECO:0000256" key="12">
    <source>
        <dbReference type="ARBA" id="ARBA00023172"/>
    </source>
</evidence>
<dbReference type="InterPro" id="IPR036390">
    <property type="entry name" value="WH_DNA-bd_sf"/>
</dbReference>
<dbReference type="InterPro" id="IPR004589">
    <property type="entry name" value="DNA_helicase_ATP-dep_RecQ"/>
</dbReference>
<keyword evidence="14" id="KW-0413">Isomerase</keyword>
<evidence type="ECO:0000256" key="8">
    <source>
        <dbReference type="ARBA" id="ARBA00022806"/>
    </source>
</evidence>
<dbReference type="InterPro" id="IPR002121">
    <property type="entry name" value="HRDC_dom"/>
</dbReference>
<keyword evidence="7" id="KW-0378">Hydrolase</keyword>
<dbReference type="GO" id="GO:0043138">
    <property type="term" value="F:3'-5' DNA helicase activity"/>
    <property type="evidence" value="ECO:0007669"/>
    <property type="project" value="UniProtKB-EC"/>
</dbReference>
<dbReference type="GO" id="GO:0046872">
    <property type="term" value="F:metal ion binding"/>
    <property type="evidence" value="ECO:0007669"/>
    <property type="project" value="UniProtKB-KW"/>
</dbReference>
<keyword evidence="13" id="KW-0234">DNA repair</keyword>
<dbReference type="Proteomes" id="UP000239863">
    <property type="component" value="Unassembled WGS sequence"/>
</dbReference>